<dbReference type="Gramene" id="ERN06859">
    <property type="protein sequence ID" value="ERN06859"/>
    <property type="gene ID" value="AMTR_s00005p00242130"/>
</dbReference>
<dbReference type="Proteomes" id="UP000017836">
    <property type="component" value="Unassembled WGS sequence"/>
</dbReference>
<accession>W1PGM8</accession>
<dbReference type="AlphaFoldDB" id="W1PGM8"/>
<evidence type="ECO:0000313" key="2">
    <source>
        <dbReference type="EMBL" id="ERN06859.1"/>
    </source>
</evidence>
<proteinExistence type="predicted"/>
<organism evidence="2 3">
    <name type="scientific">Amborella trichopoda</name>
    <dbReference type="NCBI Taxonomy" id="13333"/>
    <lineage>
        <taxon>Eukaryota</taxon>
        <taxon>Viridiplantae</taxon>
        <taxon>Streptophyta</taxon>
        <taxon>Embryophyta</taxon>
        <taxon>Tracheophyta</taxon>
        <taxon>Spermatophyta</taxon>
        <taxon>Magnoliopsida</taxon>
        <taxon>Amborellales</taxon>
        <taxon>Amborellaceae</taxon>
        <taxon>Amborella</taxon>
    </lineage>
</organism>
<sequence>MRFQAMAEAGSIPNETVDDEEDGAYAWNFEEEDQWVNVFSFQEEQDQAKNQEIYEIRAQKEQEEVKNQEIEAQDEREKAKNREIALSNLLRNLQLVKERFTSELEIQMKRIEELERQLEEATGAGRNDQPDVEGANPEPQEPYFHSPF</sequence>
<keyword evidence="3" id="KW-1185">Reference proteome</keyword>
<feature type="region of interest" description="Disordered" evidence="1">
    <location>
        <begin position="117"/>
        <end position="148"/>
    </location>
</feature>
<reference evidence="3" key="1">
    <citation type="journal article" date="2013" name="Science">
        <title>The Amborella genome and the evolution of flowering plants.</title>
        <authorList>
            <consortium name="Amborella Genome Project"/>
        </authorList>
    </citation>
    <scope>NUCLEOTIDE SEQUENCE [LARGE SCALE GENOMIC DNA]</scope>
</reference>
<name>W1PGM8_AMBTC</name>
<protein>
    <submittedName>
        <fullName evidence="2">Uncharacterized protein</fullName>
    </submittedName>
</protein>
<dbReference type="EMBL" id="KI393866">
    <property type="protein sequence ID" value="ERN06859.1"/>
    <property type="molecule type" value="Genomic_DNA"/>
</dbReference>
<evidence type="ECO:0000256" key="1">
    <source>
        <dbReference type="SAM" id="MobiDB-lite"/>
    </source>
</evidence>
<dbReference type="HOGENOM" id="CLU_1715682_0_0_1"/>
<feature type="region of interest" description="Disordered" evidence="1">
    <location>
        <begin position="1"/>
        <end position="23"/>
    </location>
</feature>
<gene>
    <name evidence="2" type="ORF">AMTR_s00005p00242130</name>
</gene>
<evidence type="ECO:0000313" key="3">
    <source>
        <dbReference type="Proteomes" id="UP000017836"/>
    </source>
</evidence>